<dbReference type="CDD" id="cd05829">
    <property type="entry name" value="Sortase_F"/>
    <property type="match status" value="1"/>
</dbReference>
<evidence type="ECO:0000313" key="3">
    <source>
        <dbReference type="EMBL" id="UNM10396.1"/>
    </source>
</evidence>
<dbReference type="NCBIfam" id="NF033748">
    <property type="entry name" value="class_F_sortase"/>
    <property type="match status" value="1"/>
</dbReference>
<dbReference type="Gene3D" id="2.40.260.10">
    <property type="entry name" value="Sortase"/>
    <property type="match status" value="1"/>
</dbReference>
<reference evidence="3 4" key="1">
    <citation type="submission" date="2021-03" db="EMBL/GenBank/DDBJ databases">
        <title>Complete genome of Streptomyces formicae strain 1H-GS9 (DSM 100524).</title>
        <authorList>
            <person name="Atanasov K.E."/>
            <person name="Altabella T."/>
            <person name="Ferrer A."/>
        </authorList>
    </citation>
    <scope>NUCLEOTIDE SEQUENCE [LARGE SCALE GENOMIC DNA]</scope>
    <source>
        <strain evidence="3 4">1H-GS9</strain>
    </source>
</reference>
<dbReference type="Pfam" id="PF04203">
    <property type="entry name" value="Sortase"/>
    <property type="match status" value="1"/>
</dbReference>
<accession>A0ABY3WCV4</accession>
<dbReference type="Proteomes" id="UP000828924">
    <property type="component" value="Chromosome"/>
</dbReference>
<name>A0ABY3WCV4_9ACTN</name>
<dbReference type="RefSeq" id="WP_242328899.1">
    <property type="nucleotide sequence ID" value="NZ_CP071872.1"/>
</dbReference>
<proteinExistence type="predicted"/>
<gene>
    <name evidence="3" type="ORF">J4032_01725</name>
</gene>
<protein>
    <submittedName>
        <fullName evidence="3">Class F sortase</fullName>
    </submittedName>
</protein>
<dbReference type="InterPro" id="IPR005754">
    <property type="entry name" value="Sortase"/>
</dbReference>
<keyword evidence="1" id="KW-0378">Hydrolase</keyword>
<dbReference type="SUPFAM" id="SSF63817">
    <property type="entry name" value="Sortase"/>
    <property type="match status" value="1"/>
</dbReference>
<dbReference type="EMBL" id="CP071872">
    <property type="protein sequence ID" value="UNM10396.1"/>
    <property type="molecule type" value="Genomic_DNA"/>
</dbReference>
<organism evidence="3 4">
    <name type="scientific">Streptomyces formicae</name>
    <dbReference type="NCBI Taxonomy" id="1616117"/>
    <lineage>
        <taxon>Bacteria</taxon>
        <taxon>Bacillati</taxon>
        <taxon>Actinomycetota</taxon>
        <taxon>Actinomycetes</taxon>
        <taxon>Kitasatosporales</taxon>
        <taxon>Streptomycetaceae</taxon>
        <taxon>Streptomyces</taxon>
    </lineage>
</organism>
<feature type="region of interest" description="Disordered" evidence="2">
    <location>
        <begin position="35"/>
        <end position="78"/>
    </location>
</feature>
<evidence type="ECO:0000256" key="2">
    <source>
        <dbReference type="SAM" id="MobiDB-lite"/>
    </source>
</evidence>
<evidence type="ECO:0000256" key="1">
    <source>
        <dbReference type="ARBA" id="ARBA00022801"/>
    </source>
</evidence>
<sequence>MGRALSAFSPSKKSLVAVLCTGVYLLVQGLHGETAPQPQPTQAGAASAAASPTHGPAVRHAPPYRSNSRNGDRSRAEPVRLRIPAIGVDAPMMKLGLDAAGALDVPPADKANVAGWYAKGPAPGEAGTAVVAGHVDTPSGRAVFFSLGALRKGSTVEVTRRDRHTAVFKIDAVEVHPRKGFPSRKVYGSSALPQLRIITCGGGYSSTAGYLGNVVVYATLAGTR</sequence>
<feature type="compositionally biased region" description="Low complexity" evidence="2">
    <location>
        <begin position="35"/>
        <end position="56"/>
    </location>
</feature>
<dbReference type="InterPro" id="IPR023365">
    <property type="entry name" value="Sortase_dom-sf"/>
</dbReference>
<keyword evidence="4" id="KW-1185">Reference proteome</keyword>
<dbReference type="InterPro" id="IPR042001">
    <property type="entry name" value="Sortase_F"/>
</dbReference>
<evidence type="ECO:0000313" key="4">
    <source>
        <dbReference type="Proteomes" id="UP000828924"/>
    </source>
</evidence>